<feature type="transmembrane region" description="Helical" evidence="10">
    <location>
        <begin position="517"/>
        <end position="537"/>
    </location>
</feature>
<dbReference type="STRING" id="933084.A0A067PH40"/>
<dbReference type="PANTHER" id="PTHR31503:SF20">
    <property type="entry name" value="CA(2+)_H(+) EXCHANGER, PUTATIVE (EUROFUNG)-RELATED"/>
    <property type="match status" value="1"/>
</dbReference>
<dbReference type="PANTHER" id="PTHR31503">
    <property type="entry name" value="VACUOLAR CALCIUM ION TRANSPORTER"/>
    <property type="match status" value="1"/>
</dbReference>
<dbReference type="GO" id="GO:0015369">
    <property type="term" value="F:calcium:proton antiporter activity"/>
    <property type="evidence" value="ECO:0007669"/>
    <property type="project" value="UniProtKB-UniRule"/>
</dbReference>
<organism evidence="13 14">
    <name type="scientific">Jaapia argillacea MUCL 33604</name>
    <dbReference type="NCBI Taxonomy" id="933084"/>
    <lineage>
        <taxon>Eukaryota</taxon>
        <taxon>Fungi</taxon>
        <taxon>Dikarya</taxon>
        <taxon>Basidiomycota</taxon>
        <taxon>Agaricomycotina</taxon>
        <taxon>Agaricomycetes</taxon>
        <taxon>Agaricomycetidae</taxon>
        <taxon>Jaapiales</taxon>
        <taxon>Jaapiaceae</taxon>
        <taxon>Jaapia</taxon>
    </lineage>
</organism>
<comment type="function">
    <text evidence="10">Has a role in promoting intracellular calcium ion sequestration via the exchange of calcium ions for hydrogen ions across the vacuolar membrane. Involved also in manganese ion homeostasis via its uptake into the vacuole.</text>
</comment>
<evidence type="ECO:0000256" key="5">
    <source>
        <dbReference type="ARBA" id="ARBA00022692"/>
    </source>
</evidence>
<feature type="region of interest" description="Disordered" evidence="11">
    <location>
        <begin position="1"/>
        <end position="87"/>
    </location>
</feature>
<dbReference type="GO" id="GO:0006874">
    <property type="term" value="P:intracellular calcium ion homeostasis"/>
    <property type="evidence" value="ECO:0007669"/>
    <property type="project" value="TreeGrafter"/>
</dbReference>
<feature type="transmembrane region" description="Helical" evidence="10">
    <location>
        <begin position="275"/>
        <end position="297"/>
    </location>
</feature>
<comment type="subcellular location">
    <subcellularLocation>
        <location evidence="1">Endomembrane system</location>
        <topology evidence="1">Multi-pass membrane protein</topology>
    </subcellularLocation>
    <subcellularLocation>
        <location evidence="10">Vacuole membrane</location>
    </subcellularLocation>
</comment>
<evidence type="ECO:0000256" key="7">
    <source>
        <dbReference type="ARBA" id="ARBA00022989"/>
    </source>
</evidence>
<keyword evidence="6 10" id="KW-0106">Calcium</keyword>
<gene>
    <name evidence="13" type="ORF">JAAARDRAFT_209571</name>
</gene>
<feature type="transmembrane region" description="Helical" evidence="10">
    <location>
        <begin position="461"/>
        <end position="483"/>
    </location>
</feature>
<feature type="transmembrane region" description="Helical" evidence="10">
    <location>
        <begin position="425"/>
        <end position="440"/>
    </location>
</feature>
<evidence type="ECO:0000256" key="2">
    <source>
        <dbReference type="ARBA" id="ARBA00008170"/>
    </source>
</evidence>
<reference evidence="14" key="1">
    <citation type="journal article" date="2014" name="Proc. Natl. Acad. Sci. U.S.A.">
        <title>Extensive sampling of basidiomycete genomes demonstrates inadequacy of the white-rot/brown-rot paradigm for wood decay fungi.</title>
        <authorList>
            <person name="Riley R."/>
            <person name="Salamov A.A."/>
            <person name="Brown D.W."/>
            <person name="Nagy L.G."/>
            <person name="Floudas D."/>
            <person name="Held B.W."/>
            <person name="Levasseur A."/>
            <person name="Lombard V."/>
            <person name="Morin E."/>
            <person name="Otillar R."/>
            <person name="Lindquist E.A."/>
            <person name="Sun H."/>
            <person name="LaButti K.M."/>
            <person name="Schmutz J."/>
            <person name="Jabbour D."/>
            <person name="Luo H."/>
            <person name="Baker S.E."/>
            <person name="Pisabarro A.G."/>
            <person name="Walton J.D."/>
            <person name="Blanchette R.A."/>
            <person name="Henrissat B."/>
            <person name="Martin F."/>
            <person name="Cullen D."/>
            <person name="Hibbett D.S."/>
            <person name="Grigoriev I.V."/>
        </authorList>
    </citation>
    <scope>NUCLEOTIDE SEQUENCE [LARGE SCALE GENOMIC DNA]</scope>
    <source>
        <strain evidence="14">MUCL 33604</strain>
    </source>
</reference>
<dbReference type="GO" id="GO:0012505">
    <property type="term" value="C:endomembrane system"/>
    <property type="evidence" value="ECO:0007669"/>
    <property type="project" value="UniProtKB-SubCell"/>
</dbReference>
<feature type="compositionally biased region" description="Low complexity" evidence="11">
    <location>
        <begin position="18"/>
        <end position="44"/>
    </location>
</feature>
<feature type="transmembrane region" description="Helical" evidence="10">
    <location>
        <begin position="203"/>
        <end position="225"/>
    </location>
</feature>
<feature type="transmembrane region" description="Helical" evidence="10">
    <location>
        <begin position="317"/>
        <end position="335"/>
    </location>
</feature>
<evidence type="ECO:0000259" key="12">
    <source>
        <dbReference type="Pfam" id="PF01699"/>
    </source>
</evidence>
<dbReference type="InterPro" id="IPR044880">
    <property type="entry name" value="NCX_ion-bd_dom_sf"/>
</dbReference>
<evidence type="ECO:0000256" key="11">
    <source>
        <dbReference type="SAM" id="MobiDB-lite"/>
    </source>
</evidence>
<evidence type="ECO:0000256" key="10">
    <source>
        <dbReference type="RuleBase" id="RU365028"/>
    </source>
</evidence>
<feature type="domain" description="Sodium/calcium exchanger membrane region" evidence="12">
    <location>
        <begin position="171"/>
        <end position="337"/>
    </location>
</feature>
<sequence>MTHPPHEGYTRIADQANSPPSRGSSLPSISSSSSSTASSYYSIVESRRSSSVPKPENPPLPAVSEIPTLATYPPIPESPPDHALPDVKHGALADSQSVGGISTSESNNSLKTLSRAFHKTVSDNLQPDRPIRPNPSLCQSLKAIFRFSYLNVLVCLIPISWSLHFFQVSPVGVLIASYLSAYSLSNILGLATDELKICIGPVFGNLFAITMGNSVEFISAVVAVHKCQTRVVQSALAGAILTNLLFVLGASFFVGGIRHLEQGVGRTIANTNASLLTIAVIALLIPASFHFFVIQLGLDVNGETLPTATEANDILKISHGAAIMLLSLYLLYCWFQLYTHAVYYREGKYRKSDVMESLRHSARLGGSVGGKSMPNLFEGQHKEVELRPWIAGALMIITLGLLIPTLLFLVSAIESLAESNHLNREWFALVFIPLLSGNTAERIKSVTSSANNNLQGSIDTAVGSSIQIALAIIPGVICVSWVMHKPLTFLFDPFQCLFLFLTVLILNYMLMDGKTNWFKGAILLHFYMMAVIAFWYYPGYDVAGSLLTCS</sequence>
<dbReference type="NCBIfam" id="TIGR00378">
    <property type="entry name" value="cax"/>
    <property type="match status" value="1"/>
</dbReference>
<comment type="similarity">
    <text evidence="2 10">Belongs to the Ca(2+):cation antiporter (CaCA) (TC 2.A.19) family.</text>
</comment>
<keyword evidence="9 10" id="KW-0472">Membrane</keyword>
<dbReference type="InterPro" id="IPR004798">
    <property type="entry name" value="CAX-like"/>
</dbReference>
<dbReference type="InParanoid" id="A0A067PH40"/>
<keyword evidence="5 10" id="KW-0812">Transmembrane</keyword>
<feature type="transmembrane region" description="Helical" evidence="10">
    <location>
        <begin position="389"/>
        <end position="413"/>
    </location>
</feature>
<feature type="transmembrane region" description="Helical" evidence="10">
    <location>
        <begin position="147"/>
        <end position="166"/>
    </location>
</feature>
<dbReference type="Gene3D" id="1.20.1420.30">
    <property type="entry name" value="NCX, central ion-binding region"/>
    <property type="match status" value="2"/>
</dbReference>
<evidence type="ECO:0000256" key="3">
    <source>
        <dbReference type="ARBA" id="ARBA00022448"/>
    </source>
</evidence>
<accession>A0A067PH40</accession>
<dbReference type="AlphaFoldDB" id="A0A067PH40"/>
<evidence type="ECO:0000256" key="6">
    <source>
        <dbReference type="ARBA" id="ARBA00022837"/>
    </source>
</evidence>
<dbReference type="Pfam" id="PF01699">
    <property type="entry name" value="Na_Ca_ex"/>
    <property type="match status" value="2"/>
</dbReference>
<feature type="transmembrane region" description="Helical" evidence="10">
    <location>
        <begin position="231"/>
        <end position="254"/>
    </location>
</feature>
<dbReference type="HOGENOM" id="CLU_008721_4_0_1"/>
<evidence type="ECO:0000313" key="14">
    <source>
        <dbReference type="Proteomes" id="UP000027265"/>
    </source>
</evidence>
<evidence type="ECO:0000256" key="1">
    <source>
        <dbReference type="ARBA" id="ARBA00004127"/>
    </source>
</evidence>
<feature type="domain" description="Sodium/calcium exchanger membrane region" evidence="12">
    <location>
        <begin position="393"/>
        <end position="535"/>
    </location>
</feature>
<evidence type="ECO:0000313" key="13">
    <source>
        <dbReference type="EMBL" id="KDQ54109.1"/>
    </source>
</evidence>
<name>A0A067PH40_9AGAM</name>
<evidence type="ECO:0000256" key="9">
    <source>
        <dbReference type="ARBA" id="ARBA00023136"/>
    </source>
</evidence>
<dbReference type="InterPro" id="IPR004713">
    <property type="entry name" value="CaH_exchang"/>
</dbReference>
<keyword evidence="14" id="KW-1185">Reference proteome</keyword>
<protein>
    <recommendedName>
        <fullName evidence="10">Vacuolar calcium ion transporter</fullName>
    </recommendedName>
</protein>
<keyword evidence="3 10" id="KW-0813">Transport</keyword>
<feature type="transmembrane region" description="Helical" evidence="10">
    <location>
        <begin position="172"/>
        <end position="191"/>
    </location>
</feature>
<keyword evidence="10" id="KW-0926">Vacuole</keyword>
<keyword evidence="8 10" id="KW-0406">Ion transport</keyword>
<evidence type="ECO:0000256" key="4">
    <source>
        <dbReference type="ARBA" id="ARBA00022568"/>
    </source>
</evidence>
<dbReference type="EMBL" id="KL197730">
    <property type="protein sequence ID" value="KDQ54109.1"/>
    <property type="molecule type" value="Genomic_DNA"/>
</dbReference>
<keyword evidence="10" id="KW-0050">Antiport</keyword>
<proteinExistence type="inferred from homology"/>
<evidence type="ECO:0000256" key="8">
    <source>
        <dbReference type="ARBA" id="ARBA00023065"/>
    </source>
</evidence>
<dbReference type="GO" id="GO:0000329">
    <property type="term" value="C:fungal-type vacuole membrane"/>
    <property type="evidence" value="ECO:0007669"/>
    <property type="project" value="TreeGrafter"/>
</dbReference>
<dbReference type="OrthoDB" id="1699231at2759"/>
<keyword evidence="4 10" id="KW-0109">Calcium transport</keyword>
<dbReference type="Proteomes" id="UP000027265">
    <property type="component" value="Unassembled WGS sequence"/>
</dbReference>
<feature type="transmembrane region" description="Helical" evidence="10">
    <location>
        <begin position="489"/>
        <end position="510"/>
    </location>
</feature>
<keyword evidence="7 10" id="KW-1133">Transmembrane helix</keyword>
<dbReference type="InterPro" id="IPR004837">
    <property type="entry name" value="NaCa_Exmemb"/>
</dbReference>